<dbReference type="PANTHER" id="PTHR38011:SF11">
    <property type="entry name" value="2,5-DIAMINO-6-RIBOSYLAMINO-4(3H)-PYRIMIDINONE 5'-PHOSPHATE REDUCTASE"/>
    <property type="match status" value="1"/>
</dbReference>
<comment type="caution">
    <text evidence="2">The sequence shown here is derived from an EMBL/GenBank/DDBJ whole genome shotgun (WGS) entry which is preliminary data.</text>
</comment>
<reference evidence="2 3" key="1">
    <citation type="submission" date="2023-07" db="EMBL/GenBank/DDBJ databases">
        <title>Genomic Encyclopedia of Type Strains, Phase IV (KMG-IV): sequencing the most valuable type-strain genomes for metagenomic binning, comparative biology and taxonomic classification.</title>
        <authorList>
            <person name="Goeker M."/>
        </authorList>
    </citation>
    <scope>NUCLEOTIDE SEQUENCE [LARGE SCALE GENOMIC DNA]</scope>
    <source>
        <strain evidence="2 3">DSM 12751</strain>
    </source>
</reference>
<dbReference type="PANTHER" id="PTHR38011">
    <property type="entry name" value="DIHYDROFOLATE REDUCTASE FAMILY PROTEIN (AFU_ORTHOLOGUE AFUA_8G06820)"/>
    <property type="match status" value="1"/>
</dbReference>
<dbReference type="InterPro" id="IPR050765">
    <property type="entry name" value="Riboflavin_Biosynth_HTPR"/>
</dbReference>
<keyword evidence="3" id="KW-1185">Reference proteome</keyword>
<evidence type="ECO:0000259" key="1">
    <source>
        <dbReference type="Pfam" id="PF01872"/>
    </source>
</evidence>
<dbReference type="RefSeq" id="WP_307393787.1">
    <property type="nucleotide sequence ID" value="NZ_BAAADK010000032.1"/>
</dbReference>
<sequence>MNTLNKQNSTRKVIYSMMVSLDGFIETVESEINWTKPDEELHQHFNDQESTIDTHLYGRRLYENMSSFWPTADENPSASAQEIEYSRIWKNATKVVFSKTLDKVEWNSTLVRDNIAQVIKDLKERPGKNMDLGGAEIAAEFMKQDLIDEYRLYVHPVILGNGKPMFQGLDRSINLKLVESRSFGCGVVLLRYER</sequence>
<feature type="domain" description="Bacterial bifunctional deaminase-reductase C-terminal" evidence="1">
    <location>
        <begin position="11"/>
        <end position="189"/>
    </location>
</feature>
<dbReference type="SUPFAM" id="SSF53597">
    <property type="entry name" value="Dihydrofolate reductase-like"/>
    <property type="match status" value="1"/>
</dbReference>
<name>A0ABT9VYS2_9BACI</name>
<dbReference type="Gene3D" id="3.40.430.10">
    <property type="entry name" value="Dihydrofolate Reductase, subunit A"/>
    <property type="match status" value="1"/>
</dbReference>
<evidence type="ECO:0000313" key="2">
    <source>
        <dbReference type="EMBL" id="MDQ0165977.1"/>
    </source>
</evidence>
<dbReference type="Proteomes" id="UP001235840">
    <property type="component" value="Unassembled WGS sequence"/>
</dbReference>
<dbReference type="InterPro" id="IPR024072">
    <property type="entry name" value="DHFR-like_dom_sf"/>
</dbReference>
<protein>
    <submittedName>
        <fullName evidence="2">Dihydrofolate reductase</fullName>
    </submittedName>
</protein>
<accession>A0ABT9VYS2</accession>
<gene>
    <name evidence="2" type="ORF">J2S11_001878</name>
</gene>
<dbReference type="InterPro" id="IPR002734">
    <property type="entry name" value="RibDG_C"/>
</dbReference>
<proteinExistence type="predicted"/>
<dbReference type="Pfam" id="PF01872">
    <property type="entry name" value="RibD_C"/>
    <property type="match status" value="1"/>
</dbReference>
<organism evidence="2 3">
    <name type="scientific">Caldalkalibacillus horti</name>
    <dbReference type="NCBI Taxonomy" id="77523"/>
    <lineage>
        <taxon>Bacteria</taxon>
        <taxon>Bacillati</taxon>
        <taxon>Bacillota</taxon>
        <taxon>Bacilli</taxon>
        <taxon>Bacillales</taxon>
        <taxon>Bacillaceae</taxon>
        <taxon>Caldalkalibacillus</taxon>
    </lineage>
</organism>
<evidence type="ECO:0000313" key="3">
    <source>
        <dbReference type="Proteomes" id="UP001235840"/>
    </source>
</evidence>
<dbReference type="EMBL" id="JAUSTY010000006">
    <property type="protein sequence ID" value="MDQ0165977.1"/>
    <property type="molecule type" value="Genomic_DNA"/>
</dbReference>